<name>A0A926ZJP8_9CYAN</name>
<reference evidence="1" key="2">
    <citation type="submission" date="2020-08" db="EMBL/GenBank/DDBJ databases">
        <authorList>
            <person name="Chen M."/>
            <person name="Teng W."/>
            <person name="Zhao L."/>
            <person name="Hu C."/>
            <person name="Zhou Y."/>
            <person name="Han B."/>
            <person name="Song L."/>
            <person name="Shu W."/>
        </authorList>
    </citation>
    <scope>NUCLEOTIDE SEQUENCE</scope>
    <source>
        <strain evidence="1">FACHB-1375</strain>
    </source>
</reference>
<proteinExistence type="predicted"/>
<dbReference type="AlphaFoldDB" id="A0A926ZJP8"/>
<sequence length="218" mass="24036">MLMRLQSSLGRDDLCDRIVLLPQPKKTVIAADESSNSLTLVVGYNGSPKSHAALDISLLIAHQTRLATSKQVTVQVVYVLEQNQSNQRQDIFRKSSIDAMSIEFLSASGSKSGTPVLTRTKLKTSIDSCSLKETFSEYYSFEQAESILWQARCLVEEWRDAFAAHLRFGSVATELRKVVESKSADILFLGCKSSDEPIVQKLGCNFPCAVLGIPDTVD</sequence>
<dbReference type="Gene3D" id="3.40.50.620">
    <property type="entry name" value="HUPs"/>
    <property type="match status" value="1"/>
</dbReference>
<dbReference type="Proteomes" id="UP000641646">
    <property type="component" value="Unassembled WGS sequence"/>
</dbReference>
<comment type="caution">
    <text evidence="1">The sequence shown here is derived from an EMBL/GenBank/DDBJ whole genome shotgun (WGS) entry which is preliminary data.</text>
</comment>
<evidence type="ECO:0000313" key="1">
    <source>
        <dbReference type="EMBL" id="MBD2185768.1"/>
    </source>
</evidence>
<dbReference type="EMBL" id="JACJPW010000141">
    <property type="protein sequence ID" value="MBD2185768.1"/>
    <property type="molecule type" value="Genomic_DNA"/>
</dbReference>
<protein>
    <submittedName>
        <fullName evidence="1">Universal stress protein</fullName>
    </submittedName>
</protein>
<organism evidence="1 2">
    <name type="scientific">Aerosakkonema funiforme FACHB-1375</name>
    <dbReference type="NCBI Taxonomy" id="2949571"/>
    <lineage>
        <taxon>Bacteria</taxon>
        <taxon>Bacillati</taxon>
        <taxon>Cyanobacteriota</taxon>
        <taxon>Cyanophyceae</taxon>
        <taxon>Oscillatoriophycideae</taxon>
        <taxon>Aerosakkonematales</taxon>
        <taxon>Aerosakkonemataceae</taxon>
        <taxon>Aerosakkonema</taxon>
    </lineage>
</organism>
<keyword evidence="2" id="KW-1185">Reference proteome</keyword>
<dbReference type="InterPro" id="IPR014729">
    <property type="entry name" value="Rossmann-like_a/b/a_fold"/>
</dbReference>
<evidence type="ECO:0000313" key="2">
    <source>
        <dbReference type="Proteomes" id="UP000641646"/>
    </source>
</evidence>
<gene>
    <name evidence="1" type="ORF">H6G03_32690</name>
</gene>
<accession>A0A926ZJP8</accession>
<reference evidence="1" key="1">
    <citation type="journal article" date="2015" name="ISME J.">
        <title>Draft Genome Sequence of Streptomyces incarnatus NRRL8089, which Produces the Nucleoside Antibiotic Sinefungin.</title>
        <authorList>
            <person name="Oshima K."/>
            <person name="Hattori M."/>
            <person name="Shimizu H."/>
            <person name="Fukuda K."/>
            <person name="Nemoto M."/>
            <person name="Inagaki K."/>
            <person name="Tamura T."/>
        </authorList>
    </citation>
    <scope>NUCLEOTIDE SEQUENCE</scope>
    <source>
        <strain evidence="1">FACHB-1375</strain>
    </source>
</reference>